<dbReference type="Gene3D" id="1.10.1740.10">
    <property type="match status" value="1"/>
</dbReference>
<comment type="similarity">
    <text evidence="1">Belongs to the sigma-70 factor family. ECF subfamily.</text>
</comment>
<evidence type="ECO:0000256" key="2">
    <source>
        <dbReference type="ARBA" id="ARBA00023015"/>
    </source>
</evidence>
<feature type="domain" description="RNA polymerase sigma factor 70 region 4 type 2" evidence="6">
    <location>
        <begin position="113"/>
        <end position="163"/>
    </location>
</feature>
<evidence type="ECO:0000313" key="7">
    <source>
        <dbReference type="EMBL" id="ADU31386.1"/>
    </source>
</evidence>
<reference evidence="7 8" key="1">
    <citation type="submission" date="2010-12" db="EMBL/GenBank/DDBJ databases">
        <title>Complete sequence of Bacillus cellulosilyticus DSM 2522.</title>
        <authorList>
            <consortium name="US DOE Joint Genome Institute"/>
            <person name="Lucas S."/>
            <person name="Copeland A."/>
            <person name="Lapidus A."/>
            <person name="Cheng J.-F."/>
            <person name="Bruce D."/>
            <person name="Goodwin L."/>
            <person name="Pitluck S."/>
            <person name="Chertkov O."/>
            <person name="Detter J.C."/>
            <person name="Han C."/>
            <person name="Tapia R."/>
            <person name="Land M."/>
            <person name="Hauser L."/>
            <person name="Jeffries C."/>
            <person name="Kyrpides N."/>
            <person name="Ivanova N."/>
            <person name="Mikhailova N."/>
            <person name="Brumm P."/>
            <person name="Mead D."/>
            <person name="Woyke T."/>
        </authorList>
    </citation>
    <scope>NUCLEOTIDE SEQUENCE [LARGE SCALE GENOMIC DNA]</scope>
    <source>
        <strain evidence="8">ATCC 21833 / DSM 2522 / FERM P-1141 / JCM 9156 / N-4</strain>
    </source>
</reference>
<organism evidence="7 8">
    <name type="scientific">Evansella cellulosilytica (strain ATCC 21833 / DSM 2522 / FERM P-1141 / JCM 9156 / N-4)</name>
    <name type="common">Bacillus cellulosilyticus</name>
    <dbReference type="NCBI Taxonomy" id="649639"/>
    <lineage>
        <taxon>Bacteria</taxon>
        <taxon>Bacillati</taxon>
        <taxon>Bacillota</taxon>
        <taxon>Bacilli</taxon>
        <taxon>Bacillales</taxon>
        <taxon>Bacillaceae</taxon>
        <taxon>Evansella</taxon>
    </lineage>
</organism>
<dbReference type="SUPFAM" id="SSF88946">
    <property type="entry name" value="Sigma2 domain of RNA polymerase sigma factors"/>
    <property type="match status" value="1"/>
</dbReference>
<dbReference type="EMBL" id="CP002394">
    <property type="protein sequence ID" value="ADU31386.1"/>
    <property type="molecule type" value="Genomic_DNA"/>
</dbReference>
<dbReference type="KEGG" id="bco:Bcell_3143"/>
<feature type="domain" description="RNA polymerase sigma-70 region 2" evidence="5">
    <location>
        <begin position="14"/>
        <end position="81"/>
    </location>
</feature>
<dbReference type="InterPro" id="IPR039425">
    <property type="entry name" value="RNA_pol_sigma-70-like"/>
</dbReference>
<name>E6TZT0_EVAC2</name>
<keyword evidence="2" id="KW-0805">Transcription regulation</keyword>
<evidence type="ECO:0000313" key="8">
    <source>
        <dbReference type="Proteomes" id="UP000001401"/>
    </source>
</evidence>
<dbReference type="Proteomes" id="UP000001401">
    <property type="component" value="Chromosome"/>
</dbReference>
<proteinExistence type="inferred from homology"/>
<evidence type="ECO:0000259" key="6">
    <source>
        <dbReference type="Pfam" id="PF08281"/>
    </source>
</evidence>
<dbReference type="InterPro" id="IPR014284">
    <property type="entry name" value="RNA_pol_sigma-70_dom"/>
</dbReference>
<accession>E6TZT0</accession>
<dbReference type="RefSeq" id="WP_013489717.1">
    <property type="nucleotide sequence ID" value="NC_014829.1"/>
</dbReference>
<evidence type="ECO:0000256" key="3">
    <source>
        <dbReference type="ARBA" id="ARBA00023082"/>
    </source>
</evidence>
<dbReference type="OrthoDB" id="2470848at2"/>
<evidence type="ECO:0000259" key="5">
    <source>
        <dbReference type="Pfam" id="PF04542"/>
    </source>
</evidence>
<dbReference type="PANTHER" id="PTHR43133">
    <property type="entry name" value="RNA POLYMERASE ECF-TYPE SIGMA FACTO"/>
    <property type="match status" value="1"/>
</dbReference>
<dbReference type="CDD" id="cd06171">
    <property type="entry name" value="Sigma70_r4"/>
    <property type="match status" value="1"/>
</dbReference>
<dbReference type="Pfam" id="PF04542">
    <property type="entry name" value="Sigma70_r2"/>
    <property type="match status" value="1"/>
</dbReference>
<dbReference type="Gene3D" id="1.10.10.10">
    <property type="entry name" value="Winged helix-like DNA-binding domain superfamily/Winged helix DNA-binding domain"/>
    <property type="match status" value="1"/>
</dbReference>
<dbReference type="HOGENOM" id="CLU_047691_3_4_9"/>
<dbReference type="Pfam" id="PF08281">
    <property type="entry name" value="Sigma70_r4_2"/>
    <property type="match status" value="1"/>
</dbReference>
<dbReference type="InterPro" id="IPR007627">
    <property type="entry name" value="RNA_pol_sigma70_r2"/>
</dbReference>
<dbReference type="InterPro" id="IPR013249">
    <property type="entry name" value="RNA_pol_sigma70_r4_t2"/>
</dbReference>
<gene>
    <name evidence="7" type="ordered locus">Bcell_3143</name>
</gene>
<dbReference type="GO" id="GO:0016987">
    <property type="term" value="F:sigma factor activity"/>
    <property type="evidence" value="ECO:0007669"/>
    <property type="project" value="UniProtKB-KW"/>
</dbReference>
<keyword evidence="8" id="KW-1185">Reference proteome</keyword>
<dbReference type="PANTHER" id="PTHR43133:SF60">
    <property type="entry name" value="RNA POLYMERASE SIGMA FACTOR SIGV"/>
    <property type="match status" value="1"/>
</dbReference>
<protein>
    <submittedName>
        <fullName evidence="7">RNA polymerase, sigma-24 subunit, ECF subfamily</fullName>
    </submittedName>
</protein>
<dbReference type="eggNOG" id="COG1595">
    <property type="taxonomic scope" value="Bacteria"/>
</dbReference>
<dbReference type="InterPro" id="IPR013324">
    <property type="entry name" value="RNA_pol_sigma_r3/r4-like"/>
</dbReference>
<evidence type="ECO:0000256" key="4">
    <source>
        <dbReference type="ARBA" id="ARBA00023163"/>
    </source>
</evidence>
<keyword evidence="3" id="KW-0731">Sigma factor</keyword>
<sequence length="183" mass="21638">MNEQINTEEEIRLIYRQYFKEVYHFIVSFTNNHDEAEDLTQEVFIRLFKSISKFKGESELKTFIFSIARNVAVDHYRKIKRRMILGDLFLNFVPSNNKSTEEIVEHKESISKVYNYLQELKPSYRMIVILRGINEFSIKETATILNCSETNIKVSYHRALKLLRQKMVTEGDSKGEGWLNNGK</sequence>
<dbReference type="AlphaFoldDB" id="E6TZT0"/>
<dbReference type="InterPro" id="IPR036388">
    <property type="entry name" value="WH-like_DNA-bd_sf"/>
</dbReference>
<dbReference type="InterPro" id="IPR013325">
    <property type="entry name" value="RNA_pol_sigma_r2"/>
</dbReference>
<keyword evidence="4" id="KW-0804">Transcription</keyword>
<dbReference type="NCBIfam" id="TIGR02937">
    <property type="entry name" value="sigma70-ECF"/>
    <property type="match status" value="1"/>
</dbReference>
<evidence type="ECO:0000256" key="1">
    <source>
        <dbReference type="ARBA" id="ARBA00010641"/>
    </source>
</evidence>
<dbReference type="GO" id="GO:0006352">
    <property type="term" value="P:DNA-templated transcription initiation"/>
    <property type="evidence" value="ECO:0007669"/>
    <property type="project" value="InterPro"/>
</dbReference>
<dbReference type="STRING" id="649639.Bcell_3143"/>
<dbReference type="SUPFAM" id="SSF88659">
    <property type="entry name" value="Sigma3 and sigma4 domains of RNA polymerase sigma factors"/>
    <property type="match status" value="1"/>
</dbReference>
<dbReference type="GO" id="GO:0003677">
    <property type="term" value="F:DNA binding"/>
    <property type="evidence" value="ECO:0007669"/>
    <property type="project" value="InterPro"/>
</dbReference>